<evidence type="ECO:0000313" key="5">
    <source>
        <dbReference type="Proteomes" id="UP000247892"/>
    </source>
</evidence>
<dbReference type="RefSeq" id="WP_110341723.1">
    <property type="nucleotide sequence ID" value="NZ_MASU01000013.1"/>
</dbReference>
<dbReference type="SUPFAM" id="SSF54001">
    <property type="entry name" value="Cysteine proteinases"/>
    <property type="match status" value="1"/>
</dbReference>
<evidence type="ECO:0000313" key="4">
    <source>
        <dbReference type="EMBL" id="PXY23950.1"/>
    </source>
</evidence>
<sequence>MRRERVLPTACAVLAAVVAGLLFAPVFGVPALLSPLLVPAAAVFAVAVLASRREALVPWRPVLTLLAGLLAIVETLLFPTTAAGIPTGETVRALASGATDSWRLALQSTWPAQPDPALMLFVPLLTLLAGVLGVELLHRWGALPALVPSFAVVVLSQFYSALSGFAATVAALAYAAAAGALLAATRADRVADDRRRPSAVLLAAPAVTLALAGALVGGLLLPSAEPRYTFQDEEFAPLAESSLTNPLDELSARLTHPDTPVFTVDGDDGVDRWPVVVLSEFDGVNWTPGNRYRRLGETLPPGEEIAVDVERRSAEIRDVRLDGPWLPSQTLPAGVDGADPLVEERQGSLLVPRAGTPGEYRLSWWEPQVPRDAFRGAAVDRSLAAELGGVGQVPQGIVELADRAVPARPTFQTALALERFLREEYRLATGQNLPTGHSWPQLEEFLLDTRRGTSEQFAAAYVALARIKGIPARLVVGFRTPAEREPDGSYTVRNGDALAWPEVAVEGVGWVRLDPSGTAAAQGAGPGRGVAAAADEAREELPPSDDLRDAPVAPEPAALETGTTSGWASFPFWTLLAVPALAALLWVVGVPLAKALRARRRRRRPGAGAVVGAWEEARDRLRAYGVPVSAGMTVRDLTGAVASTDGATAEGLRALGTTVDFALWSGADPGQDSGRHAWAAVKTVRRGLARRGLRARIRAALNPRPLRAPR</sequence>
<proteinExistence type="predicted"/>
<reference evidence="4 5" key="1">
    <citation type="submission" date="2016-07" db="EMBL/GenBank/DDBJ databases">
        <title>Draft genome sequence of Prauserella sp. YIM 121212, isolated from alkaline soil.</title>
        <authorList>
            <person name="Ruckert C."/>
            <person name="Albersmeier A."/>
            <person name="Jiang C.-L."/>
            <person name="Jiang Y."/>
            <person name="Kalinowski J."/>
            <person name="Schneider O."/>
            <person name="Winkler A."/>
            <person name="Zotchev S.B."/>
        </authorList>
    </citation>
    <scope>NUCLEOTIDE SEQUENCE [LARGE SCALE GENOMIC DNA]</scope>
    <source>
        <strain evidence="4 5">YIM 121212</strain>
    </source>
</reference>
<organism evidence="4 5">
    <name type="scientific">Prauserella flavalba</name>
    <dbReference type="NCBI Taxonomy" id="1477506"/>
    <lineage>
        <taxon>Bacteria</taxon>
        <taxon>Bacillati</taxon>
        <taxon>Actinomycetota</taxon>
        <taxon>Actinomycetes</taxon>
        <taxon>Pseudonocardiales</taxon>
        <taxon>Pseudonocardiaceae</taxon>
        <taxon>Prauserella</taxon>
    </lineage>
</organism>
<protein>
    <recommendedName>
        <fullName evidence="3">Transglutaminase-like domain-containing protein</fullName>
    </recommendedName>
</protein>
<dbReference type="InterPro" id="IPR021878">
    <property type="entry name" value="TgpA_N"/>
</dbReference>
<dbReference type="Gene3D" id="3.10.620.30">
    <property type="match status" value="1"/>
</dbReference>
<dbReference type="SMART" id="SM00460">
    <property type="entry name" value="TGc"/>
    <property type="match status" value="1"/>
</dbReference>
<evidence type="ECO:0000256" key="1">
    <source>
        <dbReference type="SAM" id="MobiDB-lite"/>
    </source>
</evidence>
<dbReference type="EMBL" id="MASU01000013">
    <property type="protein sequence ID" value="PXY23950.1"/>
    <property type="molecule type" value="Genomic_DNA"/>
</dbReference>
<gene>
    <name evidence="4" type="ORF">BA062_27145</name>
</gene>
<dbReference type="PANTHER" id="PTHR42736:SF1">
    <property type="entry name" value="PROTEIN-GLUTAMINE GAMMA-GLUTAMYLTRANSFERASE"/>
    <property type="match status" value="1"/>
</dbReference>
<dbReference type="Pfam" id="PF11992">
    <property type="entry name" value="TgpA_N"/>
    <property type="match status" value="1"/>
</dbReference>
<feature type="region of interest" description="Disordered" evidence="1">
    <location>
        <begin position="517"/>
        <end position="552"/>
    </location>
</feature>
<keyword evidence="5" id="KW-1185">Reference proteome</keyword>
<feature type="domain" description="Transglutaminase-like" evidence="3">
    <location>
        <begin position="446"/>
        <end position="517"/>
    </location>
</feature>
<feature type="transmembrane region" description="Helical" evidence="2">
    <location>
        <begin position="117"/>
        <end position="134"/>
    </location>
</feature>
<accession>A0A318LCZ7</accession>
<feature type="transmembrane region" description="Helical" evidence="2">
    <location>
        <begin position="141"/>
        <end position="159"/>
    </location>
</feature>
<dbReference type="PANTHER" id="PTHR42736">
    <property type="entry name" value="PROTEIN-GLUTAMINE GAMMA-GLUTAMYLTRANSFERASE"/>
    <property type="match status" value="1"/>
</dbReference>
<evidence type="ECO:0000259" key="3">
    <source>
        <dbReference type="SMART" id="SM00460"/>
    </source>
</evidence>
<feature type="transmembrane region" description="Helical" evidence="2">
    <location>
        <begin position="165"/>
        <end position="187"/>
    </location>
</feature>
<keyword evidence="2" id="KW-1133">Transmembrane helix</keyword>
<dbReference type="OrthoDB" id="9804023at2"/>
<evidence type="ECO:0000256" key="2">
    <source>
        <dbReference type="SAM" id="Phobius"/>
    </source>
</evidence>
<comment type="caution">
    <text evidence="4">The sequence shown here is derived from an EMBL/GenBank/DDBJ whole genome shotgun (WGS) entry which is preliminary data.</text>
</comment>
<feature type="transmembrane region" description="Helical" evidence="2">
    <location>
        <begin position="7"/>
        <end position="26"/>
    </location>
</feature>
<keyword evidence="2" id="KW-0812">Transmembrane</keyword>
<dbReference type="AlphaFoldDB" id="A0A318LCZ7"/>
<dbReference type="InterPro" id="IPR052901">
    <property type="entry name" value="Bact_TGase-like"/>
</dbReference>
<feature type="transmembrane region" description="Helical" evidence="2">
    <location>
        <begin position="570"/>
        <end position="593"/>
    </location>
</feature>
<feature type="compositionally biased region" description="Low complexity" evidence="1">
    <location>
        <begin position="517"/>
        <end position="534"/>
    </location>
</feature>
<feature type="transmembrane region" description="Helical" evidence="2">
    <location>
        <begin position="199"/>
        <end position="221"/>
    </location>
</feature>
<feature type="compositionally biased region" description="Basic and acidic residues" evidence="1">
    <location>
        <begin position="535"/>
        <end position="549"/>
    </location>
</feature>
<dbReference type="InterPro" id="IPR002931">
    <property type="entry name" value="Transglutaminase-like"/>
</dbReference>
<dbReference type="Pfam" id="PF01841">
    <property type="entry name" value="Transglut_core"/>
    <property type="match status" value="1"/>
</dbReference>
<name>A0A318LCZ7_9PSEU</name>
<feature type="transmembrane region" description="Helical" evidence="2">
    <location>
        <begin position="32"/>
        <end position="50"/>
    </location>
</feature>
<keyword evidence="2" id="KW-0472">Membrane</keyword>
<dbReference type="Proteomes" id="UP000247892">
    <property type="component" value="Unassembled WGS sequence"/>
</dbReference>
<dbReference type="InterPro" id="IPR038765">
    <property type="entry name" value="Papain-like_cys_pep_sf"/>
</dbReference>
<feature type="transmembrane region" description="Helical" evidence="2">
    <location>
        <begin position="62"/>
        <end position="85"/>
    </location>
</feature>